<keyword evidence="5" id="KW-0378">Hydrolase</keyword>
<dbReference type="GO" id="GO:0050832">
    <property type="term" value="P:defense response to fungus"/>
    <property type="evidence" value="ECO:0007669"/>
    <property type="project" value="UniProtKB-ARBA"/>
</dbReference>
<dbReference type="SMART" id="SM00255">
    <property type="entry name" value="TIR"/>
    <property type="match status" value="1"/>
</dbReference>
<dbReference type="PaxDb" id="29760-VIT_18s0117g00070.t01"/>
<dbReference type="GO" id="GO:0007165">
    <property type="term" value="P:signal transduction"/>
    <property type="evidence" value="ECO:0007669"/>
    <property type="project" value="InterPro"/>
</dbReference>
<evidence type="ECO:0000313" key="11">
    <source>
        <dbReference type="EMBL" id="CCB45126.1"/>
    </source>
</evidence>
<keyword evidence="7" id="KW-0539">Nucleus</keyword>
<keyword evidence="4" id="KW-0963">Cytoplasm</keyword>
<evidence type="ECO:0000256" key="4">
    <source>
        <dbReference type="ARBA" id="ARBA00022490"/>
    </source>
</evidence>
<dbReference type="EC" id="3.2.2.6" evidence="3"/>
<dbReference type="GO" id="GO:0043068">
    <property type="term" value="P:positive regulation of programmed cell death"/>
    <property type="evidence" value="ECO:0007669"/>
    <property type="project" value="UniProtKB-ARBA"/>
</dbReference>
<evidence type="ECO:0000313" key="12">
    <source>
        <dbReference type="Proteomes" id="UP000009183"/>
    </source>
</evidence>
<evidence type="ECO:0000256" key="5">
    <source>
        <dbReference type="ARBA" id="ARBA00022801"/>
    </source>
</evidence>
<dbReference type="HOGENOM" id="CLU_001561_3_3_1"/>
<evidence type="ECO:0000256" key="9">
    <source>
        <dbReference type="ARBA" id="ARBA00061488"/>
    </source>
</evidence>
<protein>
    <recommendedName>
        <fullName evidence="3">ADP-ribosyl cyclase/cyclic ADP-ribose hydrolase</fullName>
        <ecNumber evidence="3">3.2.2.6</ecNumber>
    </recommendedName>
</protein>
<comment type="catalytic activity">
    <reaction evidence="8">
        <text>NAD(+) + H2O = ADP-D-ribose + nicotinamide + H(+)</text>
        <dbReference type="Rhea" id="RHEA:16301"/>
        <dbReference type="ChEBI" id="CHEBI:15377"/>
        <dbReference type="ChEBI" id="CHEBI:15378"/>
        <dbReference type="ChEBI" id="CHEBI:17154"/>
        <dbReference type="ChEBI" id="CHEBI:57540"/>
        <dbReference type="ChEBI" id="CHEBI:57967"/>
        <dbReference type="EC" id="3.2.2.6"/>
    </reaction>
    <physiologicalReaction direction="left-to-right" evidence="8">
        <dbReference type="Rhea" id="RHEA:16302"/>
    </physiologicalReaction>
</comment>
<evidence type="ECO:0000256" key="7">
    <source>
        <dbReference type="ARBA" id="ARBA00023242"/>
    </source>
</evidence>
<dbReference type="InParanoid" id="F6GYU0"/>
<dbReference type="Gene3D" id="3.40.50.10140">
    <property type="entry name" value="Toll/interleukin-1 receptor homology (TIR) domain"/>
    <property type="match status" value="1"/>
</dbReference>
<dbReference type="PANTHER" id="PTHR32009:SF39">
    <property type="entry name" value="TIR DOMAIN-CONTAINING PROTEIN"/>
    <property type="match status" value="1"/>
</dbReference>
<evidence type="ECO:0000256" key="3">
    <source>
        <dbReference type="ARBA" id="ARBA00011982"/>
    </source>
</evidence>
<gene>
    <name evidence="11" type="ordered locus">VIT_18s0117g00070</name>
</gene>
<dbReference type="SUPFAM" id="SSF52200">
    <property type="entry name" value="Toll/Interleukin receptor TIR domain"/>
    <property type="match status" value="1"/>
</dbReference>
<dbReference type="AlphaFoldDB" id="F6GYU0"/>
<dbReference type="PROSITE" id="PS50104">
    <property type="entry name" value="TIR"/>
    <property type="match status" value="1"/>
</dbReference>
<dbReference type="PANTHER" id="PTHR32009">
    <property type="entry name" value="TMV RESISTANCE PROTEIN N-LIKE"/>
    <property type="match status" value="1"/>
</dbReference>
<dbReference type="InterPro" id="IPR000157">
    <property type="entry name" value="TIR_dom"/>
</dbReference>
<name>F6GYU0_VITVI</name>
<dbReference type="GO" id="GO:0005737">
    <property type="term" value="C:cytoplasm"/>
    <property type="evidence" value="ECO:0007669"/>
    <property type="project" value="UniProtKB-SubCell"/>
</dbReference>
<reference evidence="12" key="1">
    <citation type="journal article" date="2007" name="Nature">
        <title>The grapevine genome sequence suggests ancestral hexaploidization in major angiosperm phyla.</title>
        <authorList>
            <consortium name="The French-Italian Public Consortium for Grapevine Genome Characterization."/>
            <person name="Jaillon O."/>
            <person name="Aury J.-M."/>
            <person name="Noel B."/>
            <person name="Policriti A."/>
            <person name="Clepet C."/>
            <person name="Casagrande A."/>
            <person name="Choisne N."/>
            <person name="Aubourg S."/>
            <person name="Vitulo N."/>
            <person name="Jubin C."/>
            <person name="Vezzi A."/>
            <person name="Legeai F."/>
            <person name="Hugueney P."/>
            <person name="Dasilva C."/>
            <person name="Horner D."/>
            <person name="Mica E."/>
            <person name="Jublot D."/>
            <person name="Poulain J."/>
            <person name="Bruyere C."/>
            <person name="Billault A."/>
            <person name="Segurens B."/>
            <person name="Gouyvenoux M."/>
            <person name="Ugarte E."/>
            <person name="Cattonaro F."/>
            <person name="Anthouard V."/>
            <person name="Vico V."/>
            <person name="Del Fabbro C."/>
            <person name="Alaux M."/>
            <person name="Di Gaspero G."/>
            <person name="Dumas V."/>
            <person name="Felice N."/>
            <person name="Paillard S."/>
            <person name="Juman I."/>
            <person name="Moroldo M."/>
            <person name="Scalabrin S."/>
            <person name="Canaguier A."/>
            <person name="Le Clainche I."/>
            <person name="Malacrida G."/>
            <person name="Durand E."/>
            <person name="Pesole G."/>
            <person name="Laucou V."/>
            <person name="Chatelet P."/>
            <person name="Merdinoglu D."/>
            <person name="Delledonne M."/>
            <person name="Pezzotti M."/>
            <person name="Lecharny A."/>
            <person name="Scarpelli C."/>
            <person name="Artiguenave F."/>
            <person name="Pe M.E."/>
            <person name="Valle G."/>
            <person name="Morgante M."/>
            <person name="Caboche M."/>
            <person name="Adam-Blondon A.-F."/>
            <person name="Weissenbach J."/>
            <person name="Quetier F."/>
            <person name="Wincker P."/>
        </authorList>
    </citation>
    <scope>NUCLEOTIDE SEQUENCE [LARGE SCALE GENOMIC DNA]</scope>
    <source>
        <strain evidence="12">cv. Pinot noir / PN40024</strain>
    </source>
</reference>
<evidence type="ECO:0000256" key="2">
    <source>
        <dbReference type="ARBA" id="ARBA00004496"/>
    </source>
</evidence>
<dbReference type="Proteomes" id="UP000009183">
    <property type="component" value="Chromosome 18"/>
</dbReference>
<accession>F6GYU0</accession>
<dbReference type="Pfam" id="PF01582">
    <property type="entry name" value="TIR"/>
    <property type="match status" value="1"/>
</dbReference>
<dbReference type="GO" id="GO:0061809">
    <property type="term" value="F:NAD+ nucleosidase activity, cyclic ADP-ribose generating"/>
    <property type="evidence" value="ECO:0007669"/>
    <property type="project" value="UniProtKB-EC"/>
</dbReference>
<feature type="domain" description="TIR" evidence="10">
    <location>
        <begin position="16"/>
        <end position="164"/>
    </location>
</feature>
<dbReference type="FunFam" id="3.40.50.10140:FF:000007">
    <property type="entry name" value="Disease resistance protein (TIR-NBS-LRR class)"/>
    <property type="match status" value="1"/>
</dbReference>
<evidence type="ECO:0000256" key="1">
    <source>
        <dbReference type="ARBA" id="ARBA00004123"/>
    </source>
</evidence>
<evidence type="ECO:0000256" key="8">
    <source>
        <dbReference type="ARBA" id="ARBA00047304"/>
    </source>
</evidence>
<dbReference type="EMBL" id="FN594973">
    <property type="protein sequence ID" value="CCB45126.1"/>
    <property type="molecule type" value="Genomic_DNA"/>
</dbReference>
<keyword evidence="6" id="KW-0520">NAD</keyword>
<comment type="subcellular location">
    <subcellularLocation>
        <location evidence="2">Cytoplasm</location>
    </subcellularLocation>
    <subcellularLocation>
        <location evidence="1">Nucleus</location>
    </subcellularLocation>
</comment>
<organism evidence="11 12">
    <name type="scientific">Vitis vinifera</name>
    <name type="common">Grape</name>
    <dbReference type="NCBI Taxonomy" id="29760"/>
    <lineage>
        <taxon>Eukaryota</taxon>
        <taxon>Viridiplantae</taxon>
        <taxon>Streptophyta</taxon>
        <taxon>Embryophyta</taxon>
        <taxon>Tracheophyta</taxon>
        <taxon>Spermatophyta</taxon>
        <taxon>Magnoliopsida</taxon>
        <taxon>eudicotyledons</taxon>
        <taxon>Gunneridae</taxon>
        <taxon>Pentapetalae</taxon>
        <taxon>rosids</taxon>
        <taxon>Vitales</taxon>
        <taxon>Vitaceae</taxon>
        <taxon>Viteae</taxon>
        <taxon>Vitis</taxon>
    </lineage>
</organism>
<sequence>MDQIPSSPLNSSSTEWRYDVFLSFRGEDTRTGFTDHLYAALVDKGIRTFRDSEELRRGEEIEGELLKAIHESRIFIIIFSEDYANSKWCLKELAEISKCKAKGRKVFPVFYHVDPSEVRNQSGYYGEAFAAYENDANQDSERIQVWRTALKEAGHIIGYHIDKE</sequence>
<evidence type="ECO:0000259" key="10">
    <source>
        <dbReference type="PROSITE" id="PS50104"/>
    </source>
</evidence>
<proteinExistence type="inferred from homology"/>
<dbReference type="InterPro" id="IPR035897">
    <property type="entry name" value="Toll_tir_struct_dom_sf"/>
</dbReference>
<dbReference type="GO" id="GO:0005634">
    <property type="term" value="C:nucleus"/>
    <property type="evidence" value="ECO:0007669"/>
    <property type="project" value="UniProtKB-SubCell"/>
</dbReference>
<keyword evidence="12" id="KW-1185">Reference proteome</keyword>
<evidence type="ECO:0000256" key="6">
    <source>
        <dbReference type="ARBA" id="ARBA00023027"/>
    </source>
</evidence>
<comment type="similarity">
    <text evidence="9">Belongs to the disease resistance TIR-NB-LRR family.</text>
</comment>